<evidence type="ECO:0000313" key="3">
    <source>
        <dbReference type="EnsemblMetazoa" id="PHUM397270-PA"/>
    </source>
</evidence>
<dbReference type="EMBL" id="AAZO01004655">
    <property type="status" value="NOT_ANNOTATED_CDS"/>
    <property type="molecule type" value="Genomic_DNA"/>
</dbReference>
<dbReference type="VEuPathDB" id="VectorBase:PHUM397270"/>
<dbReference type="Proteomes" id="UP000009046">
    <property type="component" value="Unassembled WGS sequence"/>
</dbReference>
<dbReference type="HOGENOM" id="CLU_2017957_0_0_1"/>
<evidence type="ECO:0000313" key="2">
    <source>
        <dbReference type="EMBL" id="EEB15950.1"/>
    </source>
</evidence>
<reference evidence="2" key="2">
    <citation type="submission" date="2007-04" db="EMBL/GenBank/DDBJ databases">
        <title>The genome of the human body louse.</title>
        <authorList>
            <consortium name="The Human Body Louse Genome Consortium"/>
            <person name="Kirkness E."/>
            <person name="Walenz B."/>
            <person name="Hass B."/>
            <person name="Bruggner R."/>
            <person name="Strausberg R."/>
        </authorList>
    </citation>
    <scope>NUCLEOTIDE SEQUENCE</scope>
    <source>
        <strain evidence="2">USDA</strain>
    </source>
</reference>
<proteinExistence type="predicted"/>
<name>E0VRE4_PEDHC</name>
<sequence>MLASKSCKYFTKTLSASSSQTPGPHFHEIKSFCINARQGRKQGKKRCMTTPYSDDGNRNADGKISTGKGKQRFDGGSLSKRKMMVKSSDSFFLRDKRVLTLEFPMMINVGSIYSSHVIIYLDP</sequence>
<reference evidence="3" key="3">
    <citation type="submission" date="2020-05" db="UniProtKB">
        <authorList>
            <consortium name="EnsemblMetazoa"/>
        </authorList>
    </citation>
    <scope>IDENTIFICATION</scope>
    <source>
        <strain evidence="3">USDA</strain>
    </source>
</reference>
<reference evidence="2" key="1">
    <citation type="submission" date="2007-04" db="EMBL/GenBank/DDBJ databases">
        <title>Annotation of Pediculus humanus corporis strain USDA.</title>
        <authorList>
            <person name="Kirkness E."/>
            <person name="Hannick L."/>
            <person name="Hass B."/>
            <person name="Bruggner R."/>
            <person name="Lawson D."/>
            <person name="Bidwell S."/>
            <person name="Joardar V."/>
            <person name="Caler E."/>
            <person name="Walenz B."/>
            <person name="Inman J."/>
            <person name="Schobel S."/>
            <person name="Galinsky K."/>
            <person name="Amedeo P."/>
            <person name="Strausberg R."/>
        </authorList>
    </citation>
    <scope>NUCLEOTIDE SEQUENCE</scope>
    <source>
        <strain evidence="2">USDA</strain>
    </source>
</reference>
<dbReference type="KEGG" id="phu:Phum_PHUM397270"/>
<dbReference type="AlphaFoldDB" id="E0VRE4"/>
<dbReference type="InParanoid" id="E0VRE4"/>
<dbReference type="EMBL" id="DS235465">
    <property type="protein sequence ID" value="EEB15950.1"/>
    <property type="molecule type" value="Genomic_DNA"/>
</dbReference>
<dbReference type="CTD" id="8237807"/>
<feature type="region of interest" description="Disordered" evidence="1">
    <location>
        <begin position="44"/>
        <end position="77"/>
    </location>
</feature>
<keyword evidence="4" id="KW-1185">Reference proteome</keyword>
<dbReference type="EnsemblMetazoa" id="PHUM397270-RA">
    <property type="protein sequence ID" value="PHUM397270-PA"/>
    <property type="gene ID" value="PHUM397270"/>
</dbReference>
<dbReference type="RefSeq" id="XP_002428688.1">
    <property type="nucleotide sequence ID" value="XM_002428643.1"/>
</dbReference>
<organism>
    <name type="scientific">Pediculus humanus subsp. corporis</name>
    <name type="common">Body louse</name>
    <dbReference type="NCBI Taxonomy" id="121224"/>
    <lineage>
        <taxon>Eukaryota</taxon>
        <taxon>Metazoa</taxon>
        <taxon>Ecdysozoa</taxon>
        <taxon>Arthropoda</taxon>
        <taxon>Hexapoda</taxon>
        <taxon>Insecta</taxon>
        <taxon>Pterygota</taxon>
        <taxon>Neoptera</taxon>
        <taxon>Paraneoptera</taxon>
        <taxon>Psocodea</taxon>
        <taxon>Troctomorpha</taxon>
        <taxon>Phthiraptera</taxon>
        <taxon>Anoplura</taxon>
        <taxon>Pediculidae</taxon>
        <taxon>Pediculus</taxon>
    </lineage>
</organism>
<dbReference type="GeneID" id="8237807"/>
<gene>
    <name evidence="3" type="primary">8237807</name>
    <name evidence="2" type="ORF">Phum_PHUM397270</name>
</gene>
<accession>E0VRE4</accession>
<evidence type="ECO:0000256" key="1">
    <source>
        <dbReference type="SAM" id="MobiDB-lite"/>
    </source>
</evidence>
<protein>
    <submittedName>
        <fullName evidence="2 3">Uncharacterized protein</fullName>
    </submittedName>
</protein>
<evidence type="ECO:0000313" key="4">
    <source>
        <dbReference type="Proteomes" id="UP000009046"/>
    </source>
</evidence>